<organism evidence="1 2">
    <name type="scientific">Richelia sinica FACHB-800</name>
    <dbReference type="NCBI Taxonomy" id="1357546"/>
    <lineage>
        <taxon>Bacteria</taxon>
        <taxon>Bacillati</taxon>
        <taxon>Cyanobacteriota</taxon>
        <taxon>Cyanophyceae</taxon>
        <taxon>Nostocales</taxon>
        <taxon>Nostocaceae</taxon>
        <taxon>Richelia</taxon>
    </lineage>
</organism>
<evidence type="ECO:0000313" key="2">
    <source>
        <dbReference type="Proteomes" id="UP000683511"/>
    </source>
</evidence>
<evidence type="ECO:0000313" key="1">
    <source>
        <dbReference type="EMBL" id="QXE22998.1"/>
    </source>
</evidence>
<sequence>MQIKIPLRWQLRGKNQKFCVFFSDYQQFYRHHPKVEAPSNPLRLYPTVAMNLRD</sequence>
<protein>
    <submittedName>
        <fullName evidence="1">Uncharacterized protein</fullName>
    </submittedName>
</protein>
<reference evidence="1" key="1">
    <citation type="submission" date="2017-04" db="EMBL/GenBank/DDBJ databases">
        <title>Genome deletions in a multicellular cyanobacterial endosymbiont for morphological adaptation in marine diatoms.</title>
        <authorList>
            <person name="Wang Y."/>
            <person name="Gao H."/>
            <person name="Li R."/>
            <person name="Xu X."/>
        </authorList>
    </citation>
    <scope>NUCLEOTIDE SEQUENCE</scope>
    <source>
        <strain evidence="1">FACHB 800</strain>
    </source>
</reference>
<gene>
    <name evidence="1" type="ORF">B6N60_01686</name>
</gene>
<name>A0A975T6A3_9NOST</name>
<dbReference type="KEGG" id="rsin:B6N60_01686"/>
<dbReference type="AlphaFoldDB" id="A0A975T6A3"/>
<dbReference type="EMBL" id="CP021056">
    <property type="protein sequence ID" value="QXE22998.1"/>
    <property type="molecule type" value="Genomic_DNA"/>
</dbReference>
<dbReference type="Proteomes" id="UP000683511">
    <property type="component" value="Chromosome"/>
</dbReference>
<proteinExistence type="predicted"/>
<keyword evidence="2" id="KW-1185">Reference proteome</keyword>
<accession>A0A975T6A3</accession>